<comment type="caution">
    <text evidence="1">The sequence shown here is derived from an EMBL/GenBank/DDBJ whole genome shotgun (WGS) entry which is preliminary data.</text>
</comment>
<dbReference type="EMBL" id="LXQA010255559">
    <property type="protein sequence ID" value="MCI38413.1"/>
    <property type="molecule type" value="Genomic_DNA"/>
</dbReference>
<organism evidence="1 2">
    <name type="scientific">Trifolium medium</name>
    <dbReference type="NCBI Taxonomy" id="97028"/>
    <lineage>
        <taxon>Eukaryota</taxon>
        <taxon>Viridiplantae</taxon>
        <taxon>Streptophyta</taxon>
        <taxon>Embryophyta</taxon>
        <taxon>Tracheophyta</taxon>
        <taxon>Spermatophyta</taxon>
        <taxon>Magnoliopsida</taxon>
        <taxon>eudicotyledons</taxon>
        <taxon>Gunneridae</taxon>
        <taxon>Pentapetalae</taxon>
        <taxon>rosids</taxon>
        <taxon>fabids</taxon>
        <taxon>Fabales</taxon>
        <taxon>Fabaceae</taxon>
        <taxon>Papilionoideae</taxon>
        <taxon>50 kb inversion clade</taxon>
        <taxon>NPAAA clade</taxon>
        <taxon>Hologalegina</taxon>
        <taxon>IRL clade</taxon>
        <taxon>Trifolieae</taxon>
        <taxon>Trifolium</taxon>
    </lineage>
</organism>
<evidence type="ECO:0000313" key="2">
    <source>
        <dbReference type="Proteomes" id="UP000265520"/>
    </source>
</evidence>
<evidence type="ECO:0000313" key="1">
    <source>
        <dbReference type="EMBL" id="MCI38413.1"/>
    </source>
</evidence>
<sequence length="90" mass="9588">WWHFCSHADARSASLAQFLEVERRFGDAAFYVEGLEVVVDSQQQRTSGRDLFADGRVLPPSAVDDGPPTAGSLCSRFPVSLTGICSGGAG</sequence>
<feature type="non-terminal residue" evidence="1">
    <location>
        <position position="1"/>
    </location>
</feature>
<dbReference type="AlphaFoldDB" id="A0A392RP69"/>
<accession>A0A392RP69</accession>
<dbReference type="InterPro" id="IPR040344">
    <property type="entry name" value="At3g17950-like"/>
</dbReference>
<proteinExistence type="predicted"/>
<name>A0A392RP69_9FABA</name>
<protein>
    <submittedName>
        <fullName evidence="1">Uncharacterized protein</fullName>
    </submittedName>
</protein>
<reference evidence="1 2" key="1">
    <citation type="journal article" date="2018" name="Front. Plant Sci.">
        <title>Red Clover (Trifolium pratense) and Zigzag Clover (T. medium) - A Picture of Genomic Similarities and Differences.</title>
        <authorList>
            <person name="Dluhosova J."/>
            <person name="Istvanek J."/>
            <person name="Nedelnik J."/>
            <person name="Repkova J."/>
        </authorList>
    </citation>
    <scope>NUCLEOTIDE SEQUENCE [LARGE SCALE GENOMIC DNA]</scope>
    <source>
        <strain evidence="2">cv. 10/8</strain>
        <tissue evidence="1">Leaf</tissue>
    </source>
</reference>
<dbReference type="Proteomes" id="UP000265520">
    <property type="component" value="Unassembled WGS sequence"/>
</dbReference>
<dbReference type="PANTHER" id="PTHR33544">
    <property type="entry name" value="DUF4005 DOMAIN-CONTAINING PROTEIN-RELATED"/>
    <property type="match status" value="1"/>
</dbReference>
<keyword evidence="2" id="KW-1185">Reference proteome</keyword>
<dbReference type="PANTHER" id="PTHR33544:SF15">
    <property type="entry name" value="OS06G0256800 PROTEIN"/>
    <property type="match status" value="1"/>
</dbReference>